<accession>X1HFZ2</accession>
<organism evidence="1">
    <name type="scientific">marine sediment metagenome</name>
    <dbReference type="NCBI Taxonomy" id="412755"/>
    <lineage>
        <taxon>unclassified sequences</taxon>
        <taxon>metagenomes</taxon>
        <taxon>ecological metagenomes</taxon>
    </lineage>
</organism>
<dbReference type="EMBL" id="BARU01025664">
    <property type="protein sequence ID" value="GAH69111.1"/>
    <property type="molecule type" value="Genomic_DNA"/>
</dbReference>
<feature type="non-terminal residue" evidence="1">
    <location>
        <position position="190"/>
    </location>
</feature>
<name>X1HFZ2_9ZZZZ</name>
<protein>
    <submittedName>
        <fullName evidence="1">Uncharacterized protein</fullName>
    </submittedName>
</protein>
<proteinExistence type="predicted"/>
<dbReference type="AlphaFoldDB" id="X1HFZ2"/>
<evidence type="ECO:0000313" key="1">
    <source>
        <dbReference type="EMBL" id="GAH69111.1"/>
    </source>
</evidence>
<comment type="caution">
    <text evidence="1">The sequence shown here is derived from an EMBL/GenBank/DDBJ whole genome shotgun (WGS) entry which is preliminary data.</text>
</comment>
<dbReference type="InterPro" id="IPR053738">
    <property type="entry name" value="Lambda_capsid_assembly"/>
</dbReference>
<dbReference type="Gene3D" id="3.90.1690.10">
    <property type="entry name" value="phage-related protein like domain"/>
    <property type="match status" value="1"/>
</dbReference>
<sequence>MKRMFGNPTGGEVHIDQALSEIAIAYRNKSFIADQVLPLVEVEKQSDKYFVWDKGSWLTNQVELRTPGDTYPEGRMKLSTDEFFCDIYHLGYPIPWEDKKNQDVAVDLETTGAEWLAHQFLLNREIQIAAAIFTASPWDETPTVGVDFIAWDDYDNSNPPEDIDTYRDTVLQNTGVEPNTLVVGKQVFSK</sequence>
<gene>
    <name evidence="1" type="ORF">S03H2_41328</name>
</gene>
<reference evidence="1" key="1">
    <citation type="journal article" date="2014" name="Front. Microbiol.">
        <title>High frequency of phylogenetically diverse reductive dehalogenase-homologous genes in deep subseafloor sedimentary metagenomes.</title>
        <authorList>
            <person name="Kawai M."/>
            <person name="Futagami T."/>
            <person name="Toyoda A."/>
            <person name="Takaki Y."/>
            <person name="Nishi S."/>
            <person name="Hori S."/>
            <person name="Arai W."/>
            <person name="Tsubouchi T."/>
            <person name="Morono Y."/>
            <person name="Uchiyama I."/>
            <person name="Ito T."/>
            <person name="Fujiyama A."/>
            <person name="Inagaki F."/>
            <person name="Takami H."/>
        </authorList>
    </citation>
    <scope>NUCLEOTIDE SEQUENCE</scope>
    <source>
        <strain evidence="1">Expedition CK06-06</strain>
    </source>
</reference>